<keyword evidence="2" id="KW-0560">Oxidoreductase</keyword>
<dbReference type="EMBL" id="JAJVCN010000001">
    <property type="protein sequence ID" value="MCE7004368.1"/>
    <property type="molecule type" value="Genomic_DNA"/>
</dbReference>
<dbReference type="InterPro" id="IPR002347">
    <property type="entry name" value="SDR_fam"/>
</dbReference>
<dbReference type="InterPro" id="IPR057326">
    <property type="entry name" value="KR_dom"/>
</dbReference>
<protein>
    <submittedName>
        <fullName evidence="4">SDR family oxidoreductase</fullName>
    </submittedName>
</protein>
<evidence type="ECO:0000256" key="1">
    <source>
        <dbReference type="ARBA" id="ARBA00006484"/>
    </source>
</evidence>
<feature type="domain" description="Ketoreductase" evidence="3">
    <location>
        <begin position="13"/>
        <end position="181"/>
    </location>
</feature>
<organism evidence="4 5">
    <name type="scientific">Kibdelosporangium philippinense</name>
    <dbReference type="NCBI Taxonomy" id="211113"/>
    <lineage>
        <taxon>Bacteria</taxon>
        <taxon>Bacillati</taxon>
        <taxon>Actinomycetota</taxon>
        <taxon>Actinomycetes</taxon>
        <taxon>Pseudonocardiales</taxon>
        <taxon>Pseudonocardiaceae</taxon>
        <taxon>Kibdelosporangium</taxon>
    </lineage>
</organism>
<comment type="similarity">
    <text evidence="1">Belongs to the short-chain dehydrogenases/reductases (SDR) family.</text>
</comment>
<dbReference type="Gene3D" id="3.40.50.720">
    <property type="entry name" value="NAD(P)-binding Rossmann-like Domain"/>
    <property type="match status" value="1"/>
</dbReference>
<dbReference type="RefSeq" id="WP_233725887.1">
    <property type="nucleotide sequence ID" value="NZ_JAJVCN010000001.1"/>
</dbReference>
<reference evidence="4 5" key="1">
    <citation type="submission" date="2021-12" db="EMBL/GenBank/DDBJ databases">
        <title>Genome sequence of Kibdelosporangium philippinense ATCC 49844.</title>
        <authorList>
            <person name="Fedorov E.A."/>
            <person name="Omeragic M."/>
            <person name="Shalygina K.F."/>
            <person name="Maclea K.S."/>
        </authorList>
    </citation>
    <scope>NUCLEOTIDE SEQUENCE [LARGE SCALE GENOMIC DNA]</scope>
    <source>
        <strain evidence="4 5">ATCC 49844</strain>
    </source>
</reference>
<dbReference type="InterPro" id="IPR036291">
    <property type="entry name" value="NAD(P)-bd_dom_sf"/>
</dbReference>
<evidence type="ECO:0000313" key="5">
    <source>
        <dbReference type="Proteomes" id="UP001521150"/>
    </source>
</evidence>
<dbReference type="PRINTS" id="PR00081">
    <property type="entry name" value="GDHRDH"/>
</dbReference>
<comment type="caution">
    <text evidence="4">The sequence shown here is derived from an EMBL/GenBank/DDBJ whole genome shotgun (WGS) entry which is preliminary data.</text>
</comment>
<dbReference type="PANTHER" id="PTHR43477:SF1">
    <property type="entry name" value="DIHYDROANTICAPSIN 7-DEHYDROGENASE"/>
    <property type="match status" value="1"/>
</dbReference>
<gene>
    <name evidence="4" type="ORF">LWC34_16205</name>
</gene>
<keyword evidence="5" id="KW-1185">Reference proteome</keyword>
<dbReference type="InterPro" id="IPR020904">
    <property type="entry name" value="Sc_DH/Rdtase_CS"/>
</dbReference>
<dbReference type="SUPFAM" id="SSF51735">
    <property type="entry name" value="NAD(P)-binding Rossmann-fold domains"/>
    <property type="match status" value="1"/>
</dbReference>
<proteinExistence type="inferred from homology"/>
<accession>A0ABS8ZCW0</accession>
<dbReference type="Pfam" id="PF13561">
    <property type="entry name" value="adh_short_C2"/>
    <property type="match status" value="1"/>
</dbReference>
<sequence length="253" mass="26230">MSDPRLHVDLRGRTVVVTGASAGIGVATAETFGACGANVVLLGRDAQRLGDVASGIEANGGVASAFAVDLASDDGPRQAVEHTLDRFGKIDTLVHNAGTFVFGPFEETTVDDLDSQFRSNVRAPYVLTQLALPHLAAGSSVVFVGSNVTSIGWPQTAAYSATKGGLEAMARALSIELAPRGIRVNIVSPGMTRTQMTARLEDPVLEREALDATPVGTIGEPQDIANAVVFMASDLSRYVLGASLLVDGGYSAC</sequence>
<dbReference type="Proteomes" id="UP001521150">
    <property type="component" value="Unassembled WGS sequence"/>
</dbReference>
<dbReference type="PANTHER" id="PTHR43477">
    <property type="entry name" value="DIHYDROANTICAPSIN 7-DEHYDROGENASE"/>
    <property type="match status" value="1"/>
</dbReference>
<dbReference type="InterPro" id="IPR051122">
    <property type="entry name" value="SDR_DHRS6-like"/>
</dbReference>
<evidence type="ECO:0000259" key="3">
    <source>
        <dbReference type="SMART" id="SM00822"/>
    </source>
</evidence>
<dbReference type="PRINTS" id="PR00080">
    <property type="entry name" value="SDRFAMILY"/>
</dbReference>
<dbReference type="SMART" id="SM00822">
    <property type="entry name" value="PKS_KR"/>
    <property type="match status" value="1"/>
</dbReference>
<evidence type="ECO:0000313" key="4">
    <source>
        <dbReference type="EMBL" id="MCE7004368.1"/>
    </source>
</evidence>
<dbReference type="PROSITE" id="PS00061">
    <property type="entry name" value="ADH_SHORT"/>
    <property type="match status" value="1"/>
</dbReference>
<dbReference type="CDD" id="cd05233">
    <property type="entry name" value="SDR_c"/>
    <property type="match status" value="1"/>
</dbReference>
<evidence type="ECO:0000256" key="2">
    <source>
        <dbReference type="ARBA" id="ARBA00023002"/>
    </source>
</evidence>
<name>A0ABS8ZCW0_9PSEU</name>